<evidence type="ECO:0000313" key="3">
    <source>
        <dbReference type="Proteomes" id="UP000078343"/>
    </source>
</evidence>
<dbReference type="EMBL" id="LVYI01000010">
    <property type="protein sequence ID" value="OAP55911.1"/>
    <property type="molecule type" value="Genomic_DNA"/>
</dbReference>
<feature type="compositionally biased region" description="Polar residues" evidence="1">
    <location>
        <begin position="20"/>
        <end position="41"/>
    </location>
</feature>
<name>A0A178Z8U3_9EURO</name>
<dbReference type="GeneID" id="30014231"/>
<proteinExistence type="predicted"/>
<evidence type="ECO:0000313" key="2">
    <source>
        <dbReference type="EMBL" id="OAP55911.1"/>
    </source>
</evidence>
<comment type="caution">
    <text evidence="2">The sequence shown here is derived from an EMBL/GenBank/DDBJ whole genome shotgun (WGS) entry which is preliminary data.</text>
</comment>
<protein>
    <submittedName>
        <fullName evidence="2">Uncharacterized protein</fullName>
    </submittedName>
</protein>
<evidence type="ECO:0000256" key="1">
    <source>
        <dbReference type="SAM" id="MobiDB-lite"/>
    </source>
</evidence>
<feature type="compositionally biased region" description="Polar residues" evidence="1">
    <location>
        <begin position="1"/>
        <end position="11"/>
    </location>
</feature>
<dbReference type="Proteomes" id="UP000078343">
    <property type="component" value="Unassembled WGS sequence"/>
</dbReference>
<organism evidence="2 3">
    <name type="scientific">Fonsecaea erecta</name>
    <dbReference type="NCBI Taxonomy" id="1367422"/>
    <lineage>
        <taxon>Eukaryota</taxon>
        <taxon>Fungi</taxon>
        <taxon>Dikarya</taxon>
        <taxon>Ascomycota</taxon>
        <taxon>Pezizomycotina</taxon>
        <taxon>Eurotiomycetes</taxon>
        <taxon>Chaetothyriomycetidae</taxon>
        <taxon>Chaetothyriales</taxon>
        <taxon>Herpotrichiellaceae</taxon>
        <taxon>Fonsecaea</taxon>
    </lineage>
</organism>
<dbReference type="AlphaFoldDB" id="A0A178Z8U3"/>
<dbReference type="RefSeq" id="XP_018689278.1">
    <property type="nucleotide sequence ID" value="XM_018841569.1"/>
</dbReference>
<feature type="region of interest" description="Disordered" evidence="1">
    <location>
        <begin position="1"/>
        <end position="42"/>
    </location>
</feature>
<keyword evidence="3" id="KW-1185">Reference proteome</keyword>
<reference evidence="2 3" key="1">
    <citation type="submission" date="2016-04" db="EMBL/GenBank/DDBJ databases">
        <title>Draft genome of Fonsecaea erecta CBS 125763.</title>
        <authorList>
            <person name="Weiss V.A."/>
            <person name="Vicente V.A."/>
            <person name="Raittz R.T."/>
            <person name="Moreno L.F."/>
            <person name="De Souza E.M."/>
            <person name="Pedrosa F.O."/>
            <person name="Steffens M.B."/>
            <person name="Faoro H."/>
            <person name="Tadra-Sfeir M.Z."/>
            <person name="Najafzadeh M.J."/>
            <person name="Felipe M.S."/>
            <person name="Teixeira M."/>
            <person name="Sun J."/>
            <person name="Xi L."/>
            <person name="Gomes R."/>
            <person name="De Azevedo C.M."/>
            <person name="Salgado C.G."/>
            <person name="Da Silva M.B."/>
            <person name="Nascimento M.F."/>
            <person name="Queiroz-Telles F."/>
            <person name="Attili D.S."/>
            <person name="Gorbushina A."/>
        </authorList>
    </citation>
    <scope>NUCLEOTIDE SEQUENCE [LARGE SCALE GENOMIC DNA]</scope>
    <source>
        <strain evidence="2 3">CBS 125763</strain>
    </source>
</reference>
<accession>A0A178Z8U3</accession>
<sequence length="105" mass="11491">MPPTRALSTSPVELGMWSLAQPTSSGETSSTKLDLSGSNPLTDKWGHDHQGHLYSPASTWLRHVGLNVPTALPPAMPWLNYSNCSNHLDWCDSNMGLCRVQDTET</sequence>
<gene>
    <name evidence="2" type="ORF">AYL99_10063</name>
</gene>